<dbReference type="KEGG" id="nall:PP769_03535"/>
<dbReference type="InterPro" id="IPR001789">
    <property type="entry name" value="Sig_transdc_resp-reg_receiver"/>
</dbReference>
<evidence type="ECO:0000313" key="4">
    <source>
        <dbReference type="EMBL" id="WNM58852.1"/>
    </source>
</evidence>
<reference evidence="4 5" key="1">
    <citation type="submission" date="2023-01" db="EMBL/GenBank/DDBJ databases">
        <title>Cultivation and genomic characterization of new, ubiquitous marine nitrite-oxidizing bacteria from the Nitrospirales.</title>
        <authorList>
            <person name="Mueller A.J."/>
            <person name="Daebeler A."/>
            <person name="Herbold C.W."/>
            <person name="Kirkegaard R.H."/>
            <person name="Daims H."/>
        </authorList>
    </citation>
    <scope>NUCLEOTIDE SEQUENCE [LARGE SCALE GENOMIC DNA]</scope>
    <source>
        <strain evidence="4 5">VA</strain>
    </source>
</reference>
<dbReference type="SUPFAM" id="SSF52172">
    <property type="entry name" value="CheY-like"/>
    <property type="match status" value="1"/>
</dbReference>
<proteinExistence type="predicted"/>
<dbReference type="AlphaFoldDB" id="A0AA96GD09"/>
<protein>
    <submittedName>
        <fullName evidence="4">Response regulator</fullName>
    </submittedName>
</protein>
<dbReference type="PANTHER" id="PTHR44591">
    <property type="entry name" value="STRESS RESPONSE REGULATOR PROTEIN 1"/>
    <property type="match status" value="1"/>
</dbReference>
<dbReference type="GO" id="GO:0000160">
    <property type="term" value="P:phosphorelay signal transduction system"/>
    <property type="evidence" value="ECO:0007669"/>
    <property type="project" value="InterPro"/>
</dbReference>
<dbReference type="Gene3D" id="3.40.50.2300">
    <property type="match status" value="1"/>
</dbReference>
<keyword evidence="1 2" id="KW-0597">Phosphoprotein</keyword>
<dbReference type="Pfam" id="PF00072">
    <property type="entry name" value="Response_reg"/>
    <property type="match status" value="1"/>
</dbReference>
<accession>A0AA96GD09</accession>
<keyword evidence="5" id="KW-1185">Reference proteome</keyword>
<organism evidence="4 5">
    <name type="scientific">Candidatus Nitrospira allomarina</name>
    <dbReference type="NCBI Taxonomy" id="3020900"/>
    <lineage>
        <taxon>Bacteria</taxon>
        <taxon>Pseudomonadati</taxon>
        <taxon>Nitrospirota</taxon>
        <taxon>Nitrospiria</taxon>
        <taxon>Nitrospirales</taxon>
        <taxon>Nitrospiraceae</taxon>
        <taxon>Nitrospira</taxon>
    </lineage>
</organism>
<dbReference type="EMBL" id="CP116967">
    <property type="protein sequence ID" value="WNM58852.1"/>
    <property type="molecule type" value="Genomic_DNA"/>
</dbReference>
<evidence type="ECO:0000313" key="5">
    <source>
        <dbReference type="Proteomes" id="UP001302719"/>
    </source>
</evidence>
<feature type="modified residue" description="4-aspartylphosphate" evidence="2">
    <location>
        <position position="52"/>
    </location>
</feature>
<evidence type="ECO:0000256" key="2">
    <source>
        <dbReference type="PROSITE-ProRule" id="PRU00169"/>
    </source>
</evidence>
<evidence type="ECO:0000259" key="3">
    <source>
        <dbReference type="PROSITE" id="PS50110"/>
    </source>
</evidence>
<dbReference type="CDD" id="cd00156">
    <property type="entry name" value="REC"/>
    <property type="match status" value="1"/>
</dbReference>
<sequence length="122" mass="13570">MKKVLLVDDDLNAREALRLVLESQKLECIEVGNGSEAIAWLSNNRADLIISDNQMPVLAGLDFIDQIKLQANDPIQIPVILLSGHLDDQDKQRARQAGVFAILDKPCNFSQFLSMVQLALDQ</sequence>
<dbReference type="RefSeq" id="WP_312645270.1">
    <property type="nucleotide sequence ID" value="NZ_CP116967.1"/>
</dbReference>
<dbReference type="PROSITE" id="PS50110">
    <property type="entry name" value="RESPONSE_REGULATORY"/>
    <property type="match status" value="1"/>
</dbReference>
<gene>
    <name evidence="4" type="ORF">PP769_03535</name>
</gene>
<evidence type="ECO:0000256" key="1">
    <source>
        <dbReference type="ARBA" id="ARBA00022553"/>
    </source>
</evidence>
<dbReference type="PANTHER" id="PTHR44591:SF3">
    <property type="entry name" value="RESPONSE REGULATORY DOMAIN-CONTAINING PROTEIN"/>
    <property type="match status" value="1"/>
</dbReference>
<dbReference type="InterPro" id="IPR050595">
    <property type="entry name" value="Bact_response_regulator"/>
</dbReference>
<dbReference type="Proteomes" id="UP001302719">
    <property type="component" value="Chromosome"/>
</dbReference>
<feature type="domain" description="Response regulatory" evidence="3">
    <location>
        <begin position="3"/>
        <end position="120"/>
    </location>
</feature>
<dbReference type="InterPro" id="IPR011006">
    <property type="entry name" value="CheY-like_superfamily"/>
</dbReference>
<dbReference type="SMART" id="SM00448">
    <property type="entry name" value="REC"/>
    <property type="match status" value="1"/>
</dbReference>
<name>A0AA96GD09_9BACT</name>